<protein>
    <submittedName>
        <fullName evidence="1">Uncharacterized protein</fullName>
    </submittedName>
</protein>
<sequence>MSASEDSQAAYTRLRDLLRGLVYVPAAITTLPDAIKQVKKILRIGKPFEPLLVNPFTRAGDVPRISSVLEIRNVLDVFDALEPVTKLDDSLTAALSDSITASLQKYSAPIADWLEYILPSRGYVRLQPMDYALVLPPIGRILVVLFHYKSTVSKALSELPHLYMTLFRLWFHLEPSLACLPQEHARDLYRCTEFAMRNAVRSPQYLQSSVSNPLDIQATDCALAVVKHHPRRFYKYAVRCIPRLIESCIEQNFVEARLNTIMLYAAGALKPQAYPRDVVISITEVLRAQQEAPGGHVAAVYAFQILFAIWVISERLLADLARLDSMPPPPFKPEFYRVDIDFEDIMPCHQISAHPPDLHQFAEL</sequence>
<dbReference type="RefSeq" id="XP_003034176.1">
    <property type="nucleotide sequence ID" value="XM_003034130.1"/>
</dbReference>
<keyword evidence="2" id="KW-1185">Reference proteome</keyword>
<dbReference type="InParanoid" id="D8PYJ7"/>
<dbReference type="OrthoDB" id="2958139at2759"/>
<gene>
    <name evidence="1" type="ORF">SCHCODRAFT_233087</name>
</gene>
<proteinExistence type="predicted"/>
<dbReference type="AlphaFoldDB" id="D8PYJ7"/>
<reference evidence="1 2" key="1">
    <citation type="journal article" date="2010" name="Nat. Biotechnol.">
        <title>Genome sequence of the model mushroom Schizophyllum commune.</title>
        <authorList>
            <person name="Ohm R.A."/>
            <person name="de Jong J.F."/>
            <person name="Lugones L.G."/>
            <person name="Aerts A."/>
            <person name="Kothe E."/>
            <person name="Stajich J.E."/>
            <person name="de Vries R.P."/>
            <person name="Record E."/>
            <person name="Levasseur A."/>
            <person name="Baker S.E."/>
            <person name="Bartholomew K.A."/>
            <person name="Coutinho P.M."/>
            <person name="Erdmann S."/>
            <person name="Fowler T.J."/>
            <person name="Gathman A.C."/>
            <person name="Lombard V."/>
            <person name="Henrissat B."/>
            <person name="Knabe N."/>
            <person name="Kuees U."/>
            <person name="Lilly W.W."/>
            <person name="Lindquist E."/>
            <person name="Lucas S."/>
            <person name="Magnuson J.K."/>
            <person name="Piumi F."/>
            <person name="Raudaskoski M."/>
            <person name="Salamov A."/>
            <person name="Schmutz J."/>
            <person name="Schwarze F.W.M.R."/>
            <person name="vanKuyk P.A."/>
            <person name="Horton J.S."/>
            <person name="Grigoriev I.V."/>
            <person name="Woesten H.A.B."/>
        </authorList>
    </citation>
    <scope>NUCLEOTIDE SEQUENCE [LARGE SCALE GENOMIC DNA]</scope>
    <source>
        <strain evidence="2">H4-8 / FGSC 9210</strain>
    </source>
</reference>
<evidence type="ECO:0000313" key="2">
    <source>
        <dbReference type="Proteomes" id="UP000007431"/>
    </source>
</evidence>
<accession>D8PYJ7</accession>
<dbReference type="Proteomes" id="UP000007431">
    <property type="component" value="Unassembled WGS sequence"/>
</dbReference>
<name>D8PYJ7_SCHCM</name>
<evidence type="ECO:0000313" key="1">
    <source>
        <dbReference type="EMBL" id="EFI99273.1"/>
    </source>
</evidence>
<dbReference type="EMBL" id="GL377304">
    <property type="protein sequence ID" value="EFI99273.1"/>
    <property type="molecule type" value="Genomic_DNA"/>
</dbReference>
<dbReference type="GeneID" id="9586159"/>
<organism evidence="2">
    <name type="scientific">Schizophyllum commune (strain H4-8 / FGSC 9210)</name>
    <name type="common">Split gill fungus</name>
    <dbReference type="NCBI Taxonomy" id="578458"/>
    <lineage>
        <taxon>Eukaryota</taxon>
        <taxon>Fungi</taxon>
        <taxon>Dikarya</taxon>
        <taxon>Basidiomycota</taxon>
        <taxon>Agaricomycotina</taxon>
        <taxon>Agaricomycetes</taxon>
        <taxon>Agaricomycetidae</taxon>
        <taxon>Agaricales</taxon>
        <taxon>Schizophyllaceae</taxon>
        <taxon>Schizophyllum</taxon>
    </lineage>
</organism>
<dbReference type="KEGG" id="scm:SCHCO_02597253"/>
<dbReference type="HOGENOM" id="CLU_761074_0_0_1"/>
<dbReference type="VEuPathDB" id="FungiDB:SCHCODRAFT_02597253"/>